<feature type="domain" description="Cadherin" evidence="3">
    <location>
        <begin position="1140"/>
        <end position="1273"/>
    </location>
</feature>
<dbReference type="PANTHER" id="PTHR44103">
    <property type="entry name" value="PROPROTEIN CONVERTASE P"/>
    <property type="match status" value="1"/>
</dbReference>
<dbReference type="GO" id="GO:0005509">
    <property type="term" value="F:calcium ion binding"/>
    <property type="evidence" value="ECO:0007669"/>
    <property type="project" value="InterPro"/>
</dbReference>
<dbReference type="InterPro" id="IPR026444">
    <property type="entry name" value="Secre_tail"/>
</dbReference>
<dbReference type="RefSeq" id="WP_308356950.1">
    <property type="nucleotide sequence ID" value="NZ_CP129970.2"/>
</dbReference>
<dbReference type="Gene3D" id="2.130.10.130">
    <property type="entry name" value="Integrin alpha, N-terminal"/>
    <property type="match status" value="3"/>
</dbReference>
<evidence type="ECO:0000256" key="1">
    <source>
        <dbReference type="ARBA" id="ARBA00022729"/>
    </source>
</evidence>
<keyword evidence="5" id="KW-1185">Reference proteome</keyword>
<feature type="domain" description="Cadherin" evidence="3">
    <location>
        <begin position="849"/>
        <end position="982"/>
    </location>
</feature>
<accession>A0AA51N683</accession>
<organism evidence="4 5">
    <name type="scientific">Marivirga arenosa</name>
    <dbReference type="NCBI Taxonomy" id="3059076"/>
    <lineage>
        <taxon>Bacteria</taxon>
        <taxon>Pseudomonadati</taxon>
        <taxon>Bacteroidota</taxon>
        <taxon>Cytophagia</taxon>
        <taxon>Cytophagales</taxon>
        <taxon>Marivirgaceae</taxon>
        <taxon>Marivirga</taxon>
    </lineage>
</organism>
<evidence type="ECO:0000313" key="4">
    <source>
        <dbReference type="EMBL" id="WMN06954.1"/>
    </source>
</evidence>
<dbReference type="Pfam" id="PF13517">
    <property type="entry name" value="FG-GAP_3"/>
    <property type="match status" value="6"/>
</dbReference>
<gene>
    <name evidence="4" type="ORF">QYS48_34385</name>
</gene>
<dbReference type="EMBL" id="CP129970">
    <property type="protein sequence ID" value="WMN06954.1"/>
    <property type="molecule type" value="Genomic_DNA"/>
</dbReference>
<dbReference type="GO" id="GO:0007156">
    <property type="term" value="P:homophilic cell adhesion via plasma membrane adhesion molecules"/>
    <property type="evidence" value="ECO:0007669"/>
    <property type="project" value="InterPro"/>
</dbReference>
<feature type="signal peptide" evidence="2">
    <location>
        <begin position="1"/>
        <end position="19"/>
    </location>
</feature>
<dbReference type="PANTHER" id="PTHR44103:SF1">
    <property type="entry name" value="PROPROTEIN CONVERTASE P"/>
    <property type="match status" value="1"/>
</dbReference>
<dbReference type="CDD" id="cd11304">
    <property type="entry name" value="Cadherin_repeat"/>
    <property type="match status" value="5"/>
</dbReference>
<dbReference type="GO" id="GO:0016020">
    <property type="term" value="C:membrane"/>
    <property type="evidence" value="ECO:0007669"/>
    <property type="project" value="InterPro"/>
</dbReference>
<dbReference type="NCBIfam" id="TIGR04183">
    <property type="entry name" value="Por_Secre_tail"/>
    <property type="match status" value="1"/>
</dbReference>
<dbReference type="InterPro" id="IPR002126">
    <property type="entry name" value="Cadherin-like_dom"/>
</dbReference>
<proteinExistence type="predicted"/>
<dbReference type="SUPFAM" id="SSF69318">
    <property type="entry name" value="Integrin alpha N-terminal domain"/>
    <property type="match status" value="2"/>
</dbReference>
<dbReference type="SUPFAM" id="SSF49313">
    <property type="entry name" value="Cadherin-like"/>
    <property type="match status" value="6"/>
</dbReference>
<dbReference type="PROSITE" id="PS50268">
    <property type="entry name" value="CADHERIN_2"/>
    <property type="match status" value="4"/>
</dbReference>
<reference evidence="4" key="1">
    <citation type="submission" date="2023-08" db="EMBL/GenBank/DDBJ databases">
        <title>Comparative genomics and taxonomic characterization of three novel marine species of genus Marivirga.</title>
        <authorList>
            <person name="Muhammad N."/>
            <person name="Kim S.-G."/>
        </authorList>
    </citation>
    <scope>NUCLEOTIDE SEQUENCE [LARGE SCALE GENOMIC DNA]</scope>
    <source>
        <strain evidence="4">ABR2-2</strain>
    </source>
</reference>
<keyword evidence="1 2" id="KW-0732">Signal</keyword>
<protein>
    <submittedName>
        <fullName evidence="4">FG-GAP-like repeat-containing protein</fullName>
    </submittedName>
</protein>
<evidence type="ECO:0000313" key="5">
    <source>
        <dbReference type="Proteomes" id="UP001244443"/>
    </source>
</evidence>
<feature type="domain" description="Cadherin" evidence="3">
    <location>
        <begin position="982"/>
        <end position="1079"/>
    </location>
</feature>
<dbReference type="SMART" id="SM00112">
    <property type="entry name" value="CA"/>
    <property type="match status" value="6"/>
</dbReference>
<dbReference type="Pfam" id="PF18962">
    <property type="entry name" value="Por_Secre_tail"/>
    <property type="match status" value="1"/>
</dbReference>
<name>A0AA51N683_9BACT</name>
<dbReference type="InterPro" id="IPR013517">
    <property type="entry name" value="FG-GAP"/>
</dbReference>
<dbReference type="InterPro" id="IPR028994">
    <property type="entry name" value="Integrin_alpha_N"/>
</dbReference>
<evidence type="ECO:0000256" key="2">
    <source>
        <dbReference type="SAM" id="SignalP"/>
    </source>
</evidence>
<feature type="chain" id="PRO_5041441691" evidence="2">
    <location>
        <begin position="20"/>
        <end position="1449"/>
    </location>
</feature>
<evidence type="ECO:0000259" key="3">
    <source>
        <dbReference type="PROSITE" id="PS50268"/>
    </source>
</evidence>
<dbReference type="Gene3D" id="2.60.40.60">
    <property type="entry name" value="Cadherins"/>
    <property type="match status" value="6"/>
</dbReference>
<dbReference type="InterPro" id="IPR015919">
    <property type="entry name" value="Cadherin-like_sf"/>
</dbReference>
<feature type="domain" description="Cadherin" evidence="3">
    <location>
        <begin position="1273"/>
        <end position="1384"/>
    </location>
</feature>
<sequence length="1449" mass="156530">MLKVNLTIVLVFSFFNLFAQFNFEQVFQQPPAPQGNPVFDTVVKGATAFADVDGDSDQDVLISGLTRDYDGDIPIAKLYRNDGSGVFTEITEAPFDGVEESAVAFADVDGDLDQDVLIAGLNANEERITKLYINDGNAGFSEQIDTPFEGVMIAEIAFEDVDEDSDQDVLITGLNSADLPVSILYINDGEGNFSEATEASFRGVRAATIAFADINGDENMDVFISGFSGHAGNFNGPDIFLYYSDGTGAFTEVDETPYSAGPFELADIDGGPFDIADIDGDSDQDLLIFGEEYSGTPNVKLFTNDGNGVFTEVMETPFEPASGVFVEFIDIDQDSDQDVLISGNGYFLPERYTKIYSNDGDGIFTEIPDTGIEEFVNLTVVGYADVNGDSLEDLLISGIGFVHLFLNNGNRDFIRCTGTPFERVTSGSVALADVDGDTDKDILILGYFGYSSNRIAKLYRNMSNGNFEEIPDTPFDGLKGAISFADVDGDHDQDVLIVGSDTKLFYNDGNGVYTEVIDTPFDLLRGPFAFADIDNDNDLDLLGMYPDGTYDRTAKLFENNGSGIFTEIENTIFDAVQGGSVEFVDIDGDHDQDVLIIGSNNSSTNITKFYMNNGSGVFTRLSDGYAADAPFQGVRYSAYAFADVDGDLDQDVLITGRNYIGEETANLYINQGDGVFTKVTDTPFKPVQGGSIGFADVDGDSDQDVYITGEIQELYTTYVSKLYINDGMGNFTEVLETLPFEGFSQSVVFSDVDGDLDQDVFMIGSRGKDNHGISNLYLSTLDLIPPTIVSDPLVNVIENVKTSVYTATADEDVTFSLGTNKDEHLFILNTDVISFLTAPDFENALDSDGDNEYLLDITATDASGNETTTEVVIVVTDLDDTAPIFSSPLNVTVAENIEASVYTATADEDVTFSLGANKDEDLFKLSTDAISFLTAPDFENALDSDGDNEYLLDITATDASGNATTSEVAIVVTDVDEISPVFTSSSSVTVAENIEASVYTAIADEDVTFSLGTSKDEDLFKLSTDAISFLTSPDFENALDSDGDNEYLLDITATDASGNATTSEVAIVVTDVDEISPVFTSSSSVTVAENIEASVYTAIADEDVTFSLGTSKDEDLFKLSTDAISFLTSPDFENALDGDEDNEYRLDITATDASGNATTMEVAIVVTDADEIAPTLTSPSSVSVEENTEASVYTAIADEDVTFSLGTSKDEDLFKLSTDAISFLTSPDFENALDRDEDNKYRLDITATDASGNATTIEVAIVVTDVDEISPVFTSPSSVSVEENIEESVYTAIADEDVTFSLGNNKDEDLFSIKSGEISFLSAPDYEQPMDRNEDNEYLVNVIAKDEAENSALIEISIKVIDVFETVASTTSISRYNIYPNPVRTYLFINGEIDEDSKIVVSSLSGNVIGEYNYDTKTSSINVGDLKSGVYILSFESLGKTLNHRFVKK</sequence>
<dbReference type="Proteomes" id="UP001244443">
    <property type="component" value="Chromosome"/>
</dbReference>